<dbReference type="EMBL" id="FOOC01000002">
    <property type="protein sequence ID" value="SFF33368.1"/>
    <property type="molecule type" value="Genomic_DNA"/>
</dbReference>
<organism evidence="3 4">
    <name type="scientific">Fontimonas thermophila</name>
    <dbReference type="NCBI Taxonomy" id="1076937"/>
    <lineage>
        <taxon>Bacteria</taxon>
        <taxon>Pseudomonadati</taxon>
        <taxon>Pseudomonadota</taxon>
        <taxon>Gammaproteobacteria</taxon>
        <taxon>Nevskiales</taxon>
        <taxon>Nevskiaceae</taxon>
        <taxon>Fontimonas</taxon>
    </lineage>
</organism>
<proteinExistence type="predicted"/>
<gene>
    <name evidence="3" type="ORF">SAMN04488120_102237</name>
</gene>
<keyword evidence="4" id="KW-1185">Reference proteome</keyword>
<feature type="signal peptide" evidence="2">
    <location>
        <begin position="1"/>
        <end position="24"/>
    </location>
</feature>
<evidence type="ECO:0000256" key="1">
    <source>
        <dbReference type="SAM" id="MobiDB-lite"/>
    </source>
</evidence>
<keyword evidence="2" id="KW-0732">Signal</keyword>
<reference evidence="3 4" key="1">
    <citation type="submission" date="2016-10" db="EMBL/GenBank/DDBJ databases">
        <authorList>
            <person name="de Groot N.N."/>
        </authorList>
    </citation>
    <scope>NUCLEOTIDE SEQUENCE [LARGE SCALE GENOMIC DNA]</scope>
    <source>
        <strain evidence="3 4">DSM 23609</strain>
    </source>
</reference>
<feature type="chain" id="PRO_5011469786" evidence="2">
    <location>
        <begin position="25"/>
        <end position="93"/>
    </location>
</feature>
<name>A0A1I2HUU5_9GAMM</name>
<evidence type="ECO:0000256" key="2">
    <source>
        <dbReference type="SAM" id="SignalP"/>
    </source>
</evidence>
<sequence>MNRFASLRLYTLVMTATLVSPAMAVAGDGTTPSVVTGIGRIIAAQGNAALLQIRHELREELERTLRSWWSPQDVSAPSAQTSALETTAQDLDG</sequence>
<evidence type="ECO:0000313" key="3">
    <source>
        <dbReference type="EMBL" id="SFF33368.1"/>
    </source>
</evidence>
<dbReference type="RefSeq" id="WP_091531507.1">
    <property type="nucleotide sequence ID" value="NZ_FOOC01000002.1"/>
</dbReference>
<feature type="region of interest" description="Disordered" evidence="1">
    <location>
        <begin position="72"/>
        <end position="93"/>
    </location>
</feature>
<protein>
    <submittedName>
        <fullName evidence="3">Uncharacterized protein</fullName>
    </submittedName>
</protein>
<accession>A0A1I2HUU5</accession>
<dbReference type="Proteomes" id="UP000199771">
    <property type="component" value="Unassembled WGS sequence"/>
</dbReference>
<dbReference type="STRING" id="1076937.SAMN04488120_102237"/>
<dbReference type="AlphaFoldDB" id="A0A1I2HUU5"/>
<evidence type="ECO:0000313" key="4">
    <source>
        <dbReference type="Proteomes" id="UP000199771"/>
    </source>
</evidence>